<keyword evidence="5 6" id="KW-0472">Membrane</keyword>
<proteinExistence type="predicted"/>
<comment type="subcellular location">
    <subcellularLocation>
        <location evidence="1">Cell membrane</location>
        <topology evidence="1">Multi-pass membrane protein</topology>
    </subcellularLocation>
</comment>
<accession>A0A8J2K1L0</accession>
<dbReference type="AlphaFoldDB" id="A0A8J2K1L0"/>
<dbReference type="InterPro" id="IPR013604">
    <property type="entry name" value="7TM_chemorcpt"/>
</dbReference>
<evidence type="ECO:0000256" key="2">
    <source>
        <dbReference type="ARBA" id="ARBA00022475"/>
    </source>
</evidence>
<name>A0A8J2K1L0_9HEXA</name>
<keyword evidence="4 6" id="KW-1133">Transmembrane helix</keyword>
<dbReference type="OrthoDB" id="6625921at2759"/>
<dbReference type="GO" id="GO:0050909">
    <property type="term" value="P:sensory perception of taste"/>
    <property type="evidence" value="ECO:0007669"/>
    <property type="project" value="InterPro"/>
</dbReference>
<evidence type="ECO:0000256" key="4">
    <source>
        <dbReference type="ARBA" id="ARBA00022989"/>
    </source>
</evidence>
<keyword evidence="3 6" id="KW-0812">Transmembrane</keyword>
<feature type="transmembrane region" description="Helical" evidence="6">
    <location>
        <begin position="211"/>
        <end position="233"/>
    </location>
</feature>
<dbReference type="GO" id="GO:0005886">
    <property type="term" value="C:plasma membrane"/>
    <property type="evidence" value="ECO:0007669"/>
    <property type="project" value="UniProtKB-SubCell"/>
</dbReference>
<organism evidence="7 8">
    <name type="scientific">Allacma fusca</name>
    <dbReference type="NCBI Taxonomy" id="39272"/>
    <lineage>
        <taxon>Eukaryota</taxon>
        <taxon>Metazoa</taxon>
        <taxon>Ecdysozoa</taxon>
        <taxon>Arthropoda</taxon>
        <taxon>Hexapoda</taxon>
        <taxon>Collembola</taxon>
        <taxon>Symphypleona</taxon>
        <taxon>Sminthuridae</taxon>
        <taxon>Allacma</taxon>
    </lineage>
</organism>
<evidence type="ECO:0000256" key="3">
    <source>
        <dbReference type="ARBA" id="ARBA00022692"/>
    </source>
</evidence>
<feature type="transmembrane region" description="Helical" evidence="6">
    <location>
        <begin position="130"/>
        <end position="155"/>
    </location>
</feature>
<feature type="transmembrane region" description="Helical" evidence="6">
    <location>
        <begin position="321"/>
        <end position="339"/>
    </location>
</feature>
<evidence type="ECO:0000313" key="7">
    <source>
        <dbReference type="EMBL" id="CAG7731528.1"/>
    </source>
</evidence>
<evidence type="ECO:0000256" key="6">
    <source>
        <dbReference type="SAM" id="Phobius"/>
    </source>
</evidence>
<dbReference type="Proteomes" id="UP000708208">
    <property type="component" value="Unassembled WGS sequence"/>
</dbReference>
<feature type="transmembrane region" description="Helical" evidence="6">
    <location>
        <begin position="245"/>
        <end position="263"/>
    </location>
</feature>
<reference evidence="7" key="1">
    <citation type="submission" date="2021-06" db="EMBL/GenBank/DDBJ databases">
        <authorList>
            <person name="Hodson N. C."/>
            <person name="Mongue J. A."/>
            <person name="Jaron S. K."/>
        </authorList>
    </citation>
    <scope>NUCLEOTIDE SEQUENCE</scope>
</reference>
<evidence type="ECO:0000256" key="1">
    <source>
        <dbReference type="ARBA" id="ARBA00004651"/>
    </source>
</evidence>
<dbReference type="Pfam" id="PF08395">
    <property type="entry name" value="7tm_7"/>
    <property type="match status" value="1"/>
</dbReference>
<comment type="caution">
    <text evidence="7">The sequence shown here is derived from an EMBL/GenBank/DDBJ whole genome shotgun (WGS) entry which is preliminary data.</text>
</comment>
<sequence>MISCVVFSFFFSTGTRDGKYGQCLGSITVLGIIASRIHFLIHSGLRVDSNVGKVRKELLQIPDCFDSLDLFRVKLLALKISFDPPAAAPGFYFKLNRRAVTGIVAAISTCSGVLFGELIKNGAANNPSTFGILTTILVWNTATVFHNAICIWYNFIQHLYASYFLVVALELKEINAKWSTLVKQDLEKNLNACLQVFSILEELVLTFNQDFSVGIISDIGYSFISSIVFSFFFCTLARDGKSEQCFGMGFLLFVIASRIYYFAEGGLRVYLNVGAVRKELLLVKDGFDSHTLFKAKLLALKISLDPPLIAPGFYFKLDRRAVSGIVAALSTYILILFQFRQDEI</sequence>
<feature type="transmembrane region" description="Helical" evidence="6">
    <location>
        <begin position="99"/>
        <end position="118"/>
    </location>
</feature>
<evidence type="ECO:0000256" key="5">
    <source>
        <dbReference type="ARBA" id="ARBA00023136"/>
    </source>
</evidence>
<gene>
    <name evidence="7" type="ORF">AFUS01_LOCUS20111</name>
</gene>
<protein>
    <submittedName>
        <fullName evidence="7">Uncharacterized protein</fullName>
    </submittedName>
</protein>
<dbReference type="EMBL" id="CAJVCH010214474">
    <property type="protein sequence ID" value="CAG7731528.1"/>
    <property type="molecule type" value="Genomic_DNA"/>
</dbReference>
<keyword evidence="2" id="KW-1003">Cell membrane</keyword>
<evidence type="ECO:0000313" key="8">
    <source>
        <dbReference type="Proteomes" id="UP000708208"/>
    </source>
</evidence>
<keyword evidence="8" id="KW-1185">Reference proteome</keyword>